<feature type="compositionally biased region" description="Basic and acidic residues" evidence="1">
    <location>
        <begin position="57"/>
        <end position="67"/>
    </location>
</feature>
<feature type="compositionally biased region" description="Polar residues" evidence="1">
    <location>
        <begin position="45"/>
        <end position="56"/>
    </location>
</feature>
<evidence type="ECO:0000313" key="2">
    <source>
        <dbReference type="EMBL" id="KAK9945342.1"/>
    </source>
</evidence>
<accession>A0AAW1Y919</accession>
<feature type="region of interest" description="Disordered" evidence="1">
    <location>
        <begin position="137"/>
        <end position="175"/>
    </location>
</feature>
<reference evidence="2 3" key="1">
    <citation type="journal article" date="2023" name="G3 (Bethesda)">
        <title>A chromosome-length genome assembly and annotation of blackberry (Rubus argutus, cv. 'Hillquist').</title>
        <authorList>
            <person name="Bruna T."/>
            <person name="Aryal R."/>
            <person name="Dudchenko O."/>
            <person name="Sargent D.J."/>
            <person name="Mead D."/>
            <person name="Buti M."/>
            <person name="Cavallini A."/>
            <person name="Hytonen T."/>
            <person name="Andres J."/>
            <person name="Pham M."/>
            <person name="Weisz D."/>
            <person name="Mascagni F."/>
            <person name="Usai G."/>
            <person name="Natali L."/>
            <person name="Bassil N."/>
            <person name="Fernandez G.E."/>
            <person name="Lomsadze A."/>
            <person name="Armour M."/>
            <person name="Olukolu B."/>
            <person name="Poorten T."/>
            <person name="Britton C."/>
            <person name="Davik J."/>
            <person name="Ashrafi H."/>
            <person name="Aiden E.L."/>
            <person name="Borodovsky M."/>
            <person name="Worthington M."/>
        </authorList>
    </citation>
    <scope>NUCLEOTIDE SEQUENCE [LARGE SCALE GENOMIC DNA]</scope>
    <source>
        <strain evidence="2">PI 553951</strain>
    </source>
</reference>
<dbReference type="Proteomes" id="UP001457282">
    <property type="component" value="Unassembled WGS sequence"/>
</dbReference>
<sequence length="175" mass="19351">MTYNLQQQFTISPFNCHKFTNAQTSQANNPSPAVRRLAQIPAPTPVNSITETSDLSTRCHDPSHGRDSVLPLPITSVDHTQSTANHHLDFEIHPSRTAGFPIPCSAVALGSLSPARRRSQPWLRRRRLIWFSPLSQRLGSSSGSRQRSDVGDRWMPKENLVREEELGTDCGGAAA</sequence>
<gene>
    <name evidence="2" type="ORF">M0R45_010862</name>
</gene>
<feature type="compositionally biased region" description="Basic and acidic residues" evidence="1">
    <location>
        <begin position="146"/>
        <end position="165"/>
    </location>
</feature>
<proteinExistence type="predicted"/>
<comment type="caution">
    <text evidence="2">The sequence shown here is derived from an EMBL/GenBank/DDBJ whole genome shotgun (WGS) entry which is preliminary data.</text>
</comment>
<keyword evidence="3" id="KW-1185">Reference proteome</keyword>
<protein>
    <submittedName>
        <fullName evidence="2">Uncharacterized protein</fullName>
    </submittedName>
</protein>
<organism evidence="2 3">
    <name type="scientific">Rubus argutus</name>
    <name type="common">Southern blackberry</name>
    <dbReference type="NCBI Taxonomy" id="59490"/>
    <lineage>
        <taxon>Eukaryota</taxon>
        <taxon>Viridiplantae</taxon>
        <taxon>Streptophyta</taxon>
        <taxon>Embryophyta</taxon>
        <taxon>Tracheophyta</taxon>
        <taxon>Spermatophyta</taxon>
        <taxon>Magnoliopsida</taxon>
        <taxon>eudicotyledons</taxon>
        <taxon>Gunneridae</taxon>
        <taxon>Pentapetalae</taxon>
        <taxon>rosids</taxon>
        <taxon>fabids</taxon>
        <taxon>Rosales</taxon>
        <taxon>Rosaceae</taxon>
        <taxon>Rosoideae</taxon>
        <taxon>Rosoideae incertae sedis</taxon>
        <taxon>Rubus</taxon>
    </lineage>
</organism>
<feature type="region of interest" description="Disordered" evidence="1">
    <location>
        <begin position="41"/>
        <end position="70"/>
    </location>
</feature>
<evidence type="ECO:0000256" key="1">
    <source>
        <dbReference type="SAM" id="MobiDB-lite"/>
    </source>
</evidence>
<name>A0AAW1Y919_RUBAR</name>
<evidence type="ECO:0000313" key="3">
    <source>
        <dbReference type="Proteomes" id="UP001457282"/>
    </source>
</evidence>
<dbReference type="EMBL" id="JBEDUW010000002">
    <property type="protein sequence ID" value="KAK9945342.1"/>
    <property type="molecule type" value="Genomic_DNA"/>
</dbReference>
<dbReference type="AlphaFoldDB" id="A0AAW1Y919"/>